<organism evidence="3">
    <name type="scientific">Rhodococcus hoagii (strain 103S)</name>
    <name type="common">Rhodococcus equi</name>
    <dbReference type="NCBI Taxonomy" id="685727"/>
    <lineage>
        <taxon>Bacteria</taxon>
        <taxon>Bacillati</taxon>
        <taxon>Actinomycetota</taxon>
        <taxon>Actinomycetes</taxon>
        <taxon>Mycobacteriales</taxon>
        <taxon>Nocardiaceae</taxon>
        <taxon>Prescottella</taxon>
    </lineage>
</organism>
<dbReference type="Pfam" id="PF07398">
    <property type="entry name" value="MDMPI_C"/>
    <property type="match status" value="1"/>
</dbReference>
<name>A0A3S5Y5E5_RHOH1</name>
<dbReference type="InterPro" id="IPR010872">
    <property type="entry name" value="MDMPI_C-term_domain"/>
</dbReference>
<dbReference type="KEGG" id="req:REQ_16850"/>
<dbReference type="RefSeq" id="WP_013415587.1">
    <property type="nucleotide sequence ID" value="NC_014659.1"/>
</dbReference>
<evidence type="ECO:0008006" key="5">
    <source>
        <dbReference type="Google" id="ProtNLM"/>
    </source>
</evidence>
<dbReference type="NCBIfam" id="TIGR03083">
    <property type="entry name" value="maleylpyruvate isomerase family mycothiol-dependent enzyme"/>
    <property type="match status" value="1"/>
</dbReference>
<sequence length="273" mass="29204">MSEFPQGILVDALSEQWAVLDDVLSTVQGDAWLTPTALPGWTVRDVVSHIIGTESMLSGLEPPATAIDVHGLAHVRNEIGALNERWVEGLRAHTGPQILAMFREITSSRLEVLGDMTQDDFDAAAVTPAGPATYGRFMRIRLFDCWIHEHDIRDALGGPAGDEGGSRGNLAFQEIAGALGFVVGKLGHAPEGARVTFELSGPLARTLHVEVDGRAAVVPELSGPATSTIAMDSRLFTRLATGRTTAAEHVPEFELGGDTEVGRRIVDHLAFTI</sequence>
<evidence type="ECO:0000259" key="2">
    <source>
        <dbReference type="Pfam" id="PF11716"/>
    </source>
</evidence>
<dbReference type="SUPFAM" id="SSF109854">
    <property type="entry name" value="DinB/YfiT-like putative metalloenzymes"/>
    <property type="match status" value="1"/>
</dbReference>
<dbReference type="Proteomes" id="UP001154400">
    <property type="component" value="Chromosome"/>
</dbReference>
<feature type="domain" description="Mycothiol-dependent maleylpyruvate isomerase metal-binding" evidence="2">
    <location>
        <begin position="14"/>
        <end position="153"/>
    </location>
</feature>
<dbReference type="InterPro" id="IPR024344">
    <property type="entry name" value="MDMPI_metal-binding"/>
</dbReference>
<feature type="domain" description="MDMPI C-terminal" evidence="1">
    <location>
        <begin position="170"/>
        <end position="261"/>
    </location>
</feature>
<dbReference type="Gene3D" id="1.20.120.450">
    <property type="entry name" value="dinb family like domain"/>
    <property type="match status" value="1"/>
</dbReference>
<gene>
    <name evidence="3" type="ordered locus">REQ_16850</name>
</gene>
<proteinExistence type="predicted"/>
<dbReference type="AlphaFoldDB" id="A0A3S5Y5E5"/>
<evidence type="ECO:0000313" key="4">
    <source>
        <dbReference type="Proteomes" id="UP000006892"/>
    </source>
</evidence>
<dbReference type="GO" id="GO:0046872">
    <property type="term" value="F:metal ion binding"/>
    <property type="evidence" value="ECO:0007669"/>
    <property type="project" value="InterPro"/>
</dbReference>
<protein>
    <recommendedName>
        <fullName evidence="5">Maleylpyruvate isomerase family mycothiol-dependent enzyme</fullName>
    </recommendedName>
</protein>
<reference evidence="3" key="1">
    <citation type="journal article" date="2010" name="PLoS Genet.">
        <title>The genome of a pathogenic rhodococcus: cooptive virulence underpinned by key gene acquisitions.</title>
        <authorList>
            <person name="Letek M."/>
            <person name="Gonzalez P."/>
            <person name="Macarthur I."/>
            <person name="Rodriguez H."/>
            <person name="Freeman T.C."/>
            <person name="Valero-Rello A."/>
            <person name="Blanco M."/>
            <person name="Buckley T."/>
            <person name="Cherevach I."/>
            <person name="Fahey R."/>
            <person name="Hapeshi A."/>
            <person name="Holdstock J."/>
            <person name="Leadon D."/>
            <person name="Navas J."/>
            <person name="Ocampo A."/>
            <person name="Quail M.A."/>
            <person name="Sanders M."/>
            <person name="Scortti M.M."/>
            <person name="Prescott J.F."/>
            <person name="Fogarty U."/>
            <person name="Meijer W.G."/>
            <person name="Parkhill J."/>
            <person name="Bentley S.D."/>
            <person name="Vazquez-Boland J.A."/>
        </authorList>
    </citation>
    <scope>NUCLEOTIDE SEQUENCE [LARGE SCALE GENOMIC DNA]</scope>
    <source>
        <strain evidence="3 4">103S</strain>
    </source>
</reference>
<accession>A0A3S5Y5E5</accession>
<evidence type="ECO:0000313" key="3">
    <source>
        <dbReference type="EMBL" id="CBH47755.1"/>
    </source>
</evidence>
<evidence type="ECO:0000259" key="1">
    <source>
        <dbReference type="Pfam" id="PF07398"/>
    </source>
</evidence>
<dbReference type="EMBL" id="FN563149">
    <property type="protein sequence ID" value="CBH47755.1"/>
    <property type="molecule type" value="Genomic_DNA"/>
</dbReference>
<dbReference type="Pfam" id="PF11716">
    <property type="entry name" value="MDMPI_N"/>
    <property type="match status" value="1"/>
</dbReference>
<dbReference type="InterPro" id="IPR034660">
    <property type="entry name" value="DinB/YfiT-like"/>
</dbReference>
<dbReference type="InterPro" id="IPR017517">
    <property type="entry name" value="Maleyloyr_isom"/>
</dbReference>